<evidence type="ECO:0000259" key="2">
    <source>
        <dbReference type="PROSITE" id="PS51782"/>
    </source>
</evidence>
<dbReference type="RefSeq" id="WP_130550731.1">
    <property type="nucleotide sequence ID" value="NZ_SHMC01000002.1"/>
</dbReference>
<name>A0A4Q8LDA3_9GAMM</name>
<dbReference type="CDD" id="cd00118">
    <property type="entry name" value="LysM"/>
    <property type="match status" value="1"/>
</dbReference>
<keyword evidence="1" id="KW-0732">Signal</keyword>
<dbReference type="EMBL" id="SHMC01000002">
    <property type="protein sequence ID" value="TAA26879.1"/>
    <property type="molecule type" value="Genomic_DNA"/>
</dbReference>
<dbReference type="Pfam" id="PF01476">
    <property type="entry name" value="LysM"/>
    <property type="match status" value="1"/>
</dbReference>
<dbReference type="InterPro" id="IPR052196">
    <property type="entry name" value="Bact_Kbp"/>
</dbReference>
<dbReference type="PANTHER" id="PTHR34700:SF4">
    <property type="entry name" value="PHAGE-LIKE ELEMENT PBSX PROTEIN XKDP"/>
    <property type="match status" value="1"/>
</dbReference>
<reference evidence="3 4" key="1">
    <citation type="submission" date="2019-02" db="EMBL/GenBank/DDBJ databases">
        <title>WGS of Pseudoxanthomonas species novum from clinical isolates.</title>
        <authorList>
            <person name="Bernier A.-M."/>
            <person name="Bernard K."/>
            <person name="Vachon A."/>
        </authorList>
    </citation>
    <scope>NUCLEOTIDE SEQUENCE [LARGE SCALE GENOMIC DNA]</scope>
    <source>
        <strain evidence="3 4">NML171200</strain>
    </source>
</reference>
<feature type="domain" description="LysM" evidence="2">
    <location>
        <begin position="31"/>
        <end position="79"/>
    </location>
</feature>
<protein>
    <submittedName>
        <fullName evidence="3">LysM peptidoglycan-binding domain-containing protein</fullName>
    </submittedName>
</protein>
<accession>A0A4Q8LDA3</accession>
<dbReference type="PANTHER" id="PTHR34700">
    <property type="entry name" value="POTASSIUM BINDING PROTEIN KBP"/>
    <property type="match status" value="1"/>
</dbReference>
<dbReference type="SMART" id="SM00257">
    <property type="entry name" value="LysM"/>
    <property type="match status" value="1"/>
</dbReference>
<proteinExistence type="predicted"/>
<dbReference type="InterPro" id="IPR018392">
    <property type="entry name" value="LysM"/>
</dbReference>
<evidence type="ECO:0000313" key="3">
    <source>
        <dbReference type="EMBL" id="TAA26879.1"/>
    </source>
</evidence>
<dbReference type="Proteomes" id="UP000292627">
    <property type="component" value="Unassembled WGS sequence"/>
</dbReference>
<dbReference type="InterPro" id="IPR036779">
    <property type="entry name" value="LysM_dom_sf"/>
</dbReference>
<dbReference type="SUPFAM" id="SSF54106">
    <property type="entry name" value="LysM domain"/>
    <property type="match status" value="1"/>
</dbReference>
<evidence type="ECO:0000256" key="1">
    <source>
        <dbReference type="SAM" id="SignalP"/>
    </source>
</evidence>
<dbReference type="OrthoDB" id="9765158at2"/>
<sequence>MFKQCRTAVAVAFLTLAAFATAQELAGDHPDTYVVRKGDTLWDISARFLKKPWLWPEIWQANPQIANPHLIYPGDVISLAYLDRVAQAQVKPGPRQDAPITGVPLSDIEPFLRHMHVVDSIDDLPYIAGLQDDRLRAFAGQDVYAVDLEAPQVGQRYAVVRPTKYYDEPKPSTDLDFRGERTLGEGSLWKEFQAPNENRDFLGYELEQMAIGTVTAVDPDGNASTLRLEGNGREVRAGDRLIPVEAQPFDLQFFPHPPRTPLVDGKVRIMSVSDTLAYGGAHDVVALSGGSREGLDNGTVLSVWRPGSYKLDPFKGSTSRIAEIKKPGQGRNKLPDQYTAHVMIFKTYEKVSYGLIMEGSAPSRVGYFLRDPDAGMPNTATASAD</sequence>
<dbReference type="AlphaFoldDB" id="A0A4Q8LDA3"/>
<comment type="caution">
    <text evidence="3">The sequence shown here is derived from an EMBL/GenBank/DDBJ whole genome shotgun (WGS) entry which is preliminary data.</text>
</comment>
<feature type="chain" id="PRO_5020277450" evidence="1">
    <location>
        <begin position="23"/>
        <end position="385"/>
    </location>
</feature>
<evidence type="ECO:0000313" key="4">
    <source>
        <dbReference type="Proteomes" id="UP000292627"/>
    </source>
</evidence>
<feature type="signal peptide" evidence="1">
    <location>
        <begin position="1"/>
        <end position="22"/>
    </location>
</feature>
<organism evidence="3 4">
    <name type="scientific">Pseudoxanthomonas winnipegensis</name>
    <dbReference type="NCBI Taxonomy" id="2480810"/>
    <lineage>
        <taxon>Bacteria</taxon>
        <taxon>Pseudomonadati</taxon>
        <taxon>Pseudomonadota</taxon>
        <taxon>Gammaproteobacteria</taxon>
        <taxon>Lysobacterales</taxon>
        <taxon>Lysobacteraceae</taxon>
        <taxon>Pseudoxanthomonas</taxon>
    </lineage>
</organism>
<gene>
    <name evidence="3" type="ORF">EA660_06605</name>
</gene>
<dbReference type="Gene3D" id="3.10.350.10">
    <property type="entry name" value="LysM domain"/>
    <property type="match status" value="1"/>
</dbReference>
<dbReference type="PROSITE" id="PS51782">
    <property type="entry name" value="LYSM"/>
    <property type="match status" value="1"/>
</dbReference>